<keyword evidence="5 10" id="KW-0808">Transferase</keyword>
<dbReference type="InterPro" id="IPR046938">
    <property type="entry name" value="DNA_clamp_sf"/>
</dbReference>
<comment type="caution">
    <text evidence="14">The sequence shown here is derived from an EMBL/GenBank/DDBJ whole genome shotgun (WGS) entry which is preliminary data.</text>
</comment>
<comment type="subcellular location">
    <subcellularLocation>
        <location evidence="1 10">Cytoplasm</location>
    </subcellularLocation>
</comment>
<proteinExistence type="inferred from homology"/>
<evidence type="ECO:0000256" key="9">
    <source>
        <dbReference type="ARBA" id="ARBA00023125"/>
    </source>
</evidence>
<name>A0ABT9U5E9_PAEHA</name>
<evidence type="ECO:0000259" key="11">
    <source>
        <dbReference type="Pfam" id="PF00712"/>
    </source>
</evidence>
<evidence type="ECO:0000313" key="14">
    <source>
        <dbReference type="EMBL" id="MDQ0113484.1"/>
    </source>
</evidence>
<dbReference type="PANTHER" id="PTHR30478">
    <property type="entry name" value="DNA POLYMERASE III SUBUNIT BETA"/>
    <property type="match status" value="1"/>
</dbReference>
<evidence type="ECO:0000256" key="4">
    <source>
        <dbReference type="ARBA" id="ARBA00022490"/>
    </source>
</evidence>
<dbReference type="PANTHER" id="PTHR30478:SF0">
    <property type="entry name" value="BETA SLIDING CLAMP"/>
    <property type="match status" value="1"/>
</dbReference>
<accession>A0ABT9U5E9</accession>
<evidence type="ECO:0000256" key="5">
    <source>
        <dbReference type="ARBA" id="ARBA00022679"/>
    </source>
</evidence>
<dbReference type="Pfam" id="PF02768">
    <property type="entry name" value="DNA_pol3_beta_3"/>
    <property type="match status" value="1"/>
</dbReference>
<gene>
    <name evidence="14" type="ORF">J2T15_002925</name>
</gene>
<feature type="domain" description="DNA polymerase III beta sliding clamp central" evidence="12">
    <location>
        <begin position="135"/>
        <end position="251"/>
    </location>
</feature>
<evidence type="ECO:0000256" key="8">
    <source>
        <dbReference type="ARBA" id="ARBA00022932"/>
    </source>
</evidence>
<keyword evidence="15" id="KW-1185">Reference proteome</keyword>
<dbReference type="EMBL" id="JAUSSU010000005">
    <property type="protein sequence ID" value="MDQ0113484.1"/>
    <property type="molecule type" value="Genomic_DNA"/>
</dbReference>
<evidence type="ECO:0000256" key="7">
    <source>
        <dbReference type="ARBA" id="ARBA00022705"/>
    </source>
</evidence>
<dbReference type="Gene3D" id="3.10.150.10">
    <property type="entry name" value="DNA Polymerase III, subunit A, domain 2"/>
    <property type="match status" value="1"/>
</dbReference>
<dbReference type="InterPro" id="IPR022637">
    <property type="entry name" value="DNA_polIII_beta_cen"/>
</dbReference>
<reference evidence="14 15" key="1">
    <citation type="submission" date="2023-07" db="EMBL/GenBank/DDBJ databases">
        <title>Sorghum-associated microbial communities from plants grown in Nebraska, USA.</title>
        <authorList>
            <person name="Schachtman D."/>
        </authorList>
    </citation>
    <scope>NUCLEOTIDE SEQUENCE [LARGE SCALE GENOMIC DNA]</scope>
    <source>
        <strain evidence="14 15">CC482</strain>
    </source>
</reference>
<dbReference type="InterPro" id="IPR022634">
    <property type="entry name" value="DNA_polIII_beta_N"/>
</dbReference>
<keyword evidence="6 10" id="KW-0548">Nucleotidyltransferase</keyword>
<feature type="domain" description="DNA polymerase III beta sliding clamp C-terminal" evidence="13">
    <location>
        <begin position="255"/>
        <end position="374"/>
    </location>
</feature>
<comment type="subunit">
    <text evidence="10">Forms a ring-shaped head-to-tail homodimer around DNA.</text>
</comment>
<dbReference type="PIRSF" id="PIRSF000804">
    <property type="entry name" value="DNA_pol_III_b"/>
    <property type="match status" value="1"/>
</dbReference>
<keyword evidence="4 10" id="KW-0963">Cytoplasm</keyword>
<dbReference type="Gene3D" id="3.70.10.10">
    <property type="match status" value="1"/>
</dbReference>
<dbReference type="SUPFAM" id="SSF55979">
    <property type="entry name" value="DNA clamp"/>
    <property type="match status" value="3"/>
</dbReference>
<protein>
    <recommendedName>
        <fullName evidence="3 10">Beta sliding clamp</fullName>
    </recommendedName>
</protein>
<dbReference type="InterPro" id="IPR022635">
    <property type="entry name" value="DNA_polIII_beta_C"/>
</dbReference>
<evidence type="ECO:0000256" key="3">
    <source>
        <dbReference type="ARBA" id="ARBA00021035"/>
    </source>
</evidence>
<evidence type="ECO:0000259" key="12">
    <source>
        <dbReference type="Pfam" id="PF02767"/>
    </source>
</evidence>
<keyword evidence="8 10" id="KW-0239">DNA-directed DNA polymerase</keyword>
<evidence type="ECO:0000313" key="15">
    <source>
        <dbReference type="Proteomes" id="UP001229346"/>
    </source>
</evidence>
<dbReference type="RefSeq" id="WP_307204686.1">
    <property type="nucleotide sequence ID" value="NZ_JAUSSU010000005.1"/>
</dbReference>
<evidence type="ECO:0000256" key="6">
    <source>
        <dbReference type="ARBA" id="ARBA00022695"/>
    </source>
</evidence>
<evidence type="ECO:0000256" key="10">
    <source>
        <dbReference type="PIRNR" id="PIRNR000804"/>
    </source>
</evidence>
<keyword evidence="7 10" id="KW-0235">DNA replication</keyword>
<dbReference type="Pfam" id="PF02767">
    <property type="entry name" value="DNA_pol3_beta_2"/>
    <property type="match status" value="1"/>
</dbReference>
<comment type="function">
    <text evidence="10">Confers DNA tethering and processivity to DNA polymerases and other proteins. Acts as a clamp, forming a ring around DNA (a reaction catalyzed by the clamp-loading complex) which diffuses in an ATP-independent manner freely and bidirectionally along dsDNA. Initially characterized for its ability to contact the catalytic subunit of DNA polymerase III (Pol III), a complex, multichain enzyme responsible for most of the replicative synthesis in bacteria; Pol III exhibits 3'-5' exonuclease proofreading activity. The beta chain is required for initiation of replication as well as for processivity of DNA replication.</text>
</comment>
<dbReference type="SMART" id="SM00480">
    <property type="entry name" value="POL3Bc"/>
    <property type="match status" value="1"/>
</dbReference>
<evidence type="ECO:0000256" key="2">
    <source>
        <dbReference type="ARBA" id="ARBA00010752"/>
    </source>
</evidence>
<evidence type="ECO:0000256" key="1">
    <source>
        <dbReference type="ARBA" id="ARBA00004496"/>
    </source>
</evidence>
<evidence type="ECO:0000259" key="13">
    <source>
        <dbReference type="Pfam" id="PF02768"/>
    </source>
</evidence>
<dbReference type="InterPro" id="IPR001001">
    <property type="entry name" value="DNA_polIII_beta"/>
</dbReference>
<dbReference type="GO" id="GO:0003887">
    <property type="term" value="F:DNA-directed DNA polymerase activity"/>
    <property type="evidence" value="ECO:0007669"/>
    <property type="project" value="UniProtKB-EC"/>
</dbReference>
<comment type="similarity">
    <text evidence="2 10">Belongs to the beta sliding clamp family.</text>
</comment>
<dbReference type="Proteomes" id="UP001229346">
    <property type="component" value="Unassembled WGS sequence"/>
</dbReference>
<organism evidence="14 15">
    <name type="scientific">Paenibacillus harenae</name>
    <dbReference type="NCBI Taxonomy" id="306543"/>
    <lineage>
        <taxon>Bacteria</taxon>
        <taxon>Bacillati</taxon>
        <taxon>Bacillota</taxon>
        <taxon>Bacilli</taxon>
        <taxon>Bacillales</taxon>
        <taxon>Paenibacillaceae</taxon>
        <taxon>Paenibacillus</taxon>
    </lineage>
</organism>
<sequence length="377" mass="40887">MHIEITRHSLHHALQHIAAGLPSRPVQPILAGIKLQADAHRLTLTCSKLTMTLKYQLPSPSEMLTVQQSGSTVVSARYLIDIVRSLPGGVISLRMTENGILHMQSGQSVYRLATMDANEFPDTPPFDDRTSILINNGDLKTIVGQVAFAASTSEARPVLTGVSMTMREGGRSLKLLATDGIRLAARTACIDAEDFGNPLPSIVIEAKHLTDYSKMLTDAASSTQISFGDHDIRFQTNGFSMLASLIPGQFPSTDKLLPPAFGTEIKLDTASFAEAVGRVSLLAGDSRVVGMRITEEGAELFATSPDIGDVTEAVALAWRTGEAITVYFNGKYMKDIVNATESEQLYIRLTGREKPIIIETAPDDDTYYILTPIRSAH</sequence>
<dbReference type="NCBIfam" id="TIGR00663">
    <property type="entry name" value="dnan"/>
    <property type="match status" value="1"/>
</dbReference>
<keyword evidence="9" id="KW-0238">DNA-binding</keyword>
<feature type="domain" description="DNA polymerase III beta sliding clamp N-terminal" evidence="11">
    <location>
        <begin position="1"/>
        <end position="122"/>
    </location>
</feature>
<dbReference type="Pfam" id="PF00712">
    <property type="entry name" value="DNA_pol3_beta"/>
    <property type="match status" value="1"/>
</dbReference>
<dbReference type="CDD" id="cd00140">
    <property type="entry name" value="beta_clamp"/>
    <property type="match status" value="1"/>
</dbReference>